<evidence type="ECO:0000313" key="5">
    <source>
        <dbReference type="Proteomes" id="UP000636888"/>
    </source>
</evidence>
<dbReference type="Pfam" id="PF04336">
    <property type="entry name" value="ACP_PD"/>
    <property type="match status" value="1"/>
</dbReference>
<dbReference type="RefSeq" id="WP_199384169.1">
    <property type="nucleotide sequence ID" value="NZ_JAEMHM010000008.1"/>
</dbReference>
<keyword evidence="1" id="KW-0444">Lipid biosynthesis</keyword>
<proteinExistence type="predicted"/>
<dbReference type="EMBL" id="JAEMHM010000008">
    <property type="protein sequence ID" value="MBJ6725281.1"/>
    <property type="molecule type" value="Genomic_DNA"/>
</dbReference>
<dbReference type="PANTHER" id="PTHR38764">
    <property type="entry name" value="ACYL CARRIER PROTEIN PHOSPHODIESTERASE"/>
    <property type="match status" value="1"/>
</dbReference>
<dbReference type="PANTHER" id="PTHR38764:SF1">
    <property type="entry name" value="ACYL CARRIER PROTEIN PHOSPHODIESTERASE"/>
    <property type="match status" value="1"/>
</dbReference>
<comment type="caution">
    <text evidence="4">The sequence shown here is derived from an EMBL/GenBank/DDBJ whole genome shotgun (WGS) entry which is preliminary data.</text>
</comment>
<gene>
    <name evidence="4" type="ORF">JFN93_11220</name>
</gene>
<protein>
    <submittedName>
        <fullName evidence="4">DUF479 domain-containing protein</fullName>
    </submittedName>
</protein>
<evidence type="ECO:0000313" key="4">
    <source>
        <dbReference type="EMBL" id="MBJ6725281.1"/>
    </source>
</evidence>
<keyword evidence="2" id="KW-0378">Hydrolase</keyword>
<evidence type="ECO:0000256" key="3">
    <source>
        <dbReference type="ARBA" id="ARBA00023098"/>
    </source>
</evidence>
<keyword evidence="5" id="KW-1185">Reference proteome</keyword>
<dbReference type="AlphaFoldDB" id="A0A8J7LYN0"/>
<dbReference type="Proteomes" id="UP000636888">
    <property type="component" value="Unassembled WGS sequence"/>
</dbReference>
<evidence type="ECO:0000256" key="2">
    <source>
        <dbReference type="ARBA" id="ARBA00022801"/>
    </source>
</evidence>
<accession>A0A8J7LYN0</accession>
<dbReference type="GO" id="GO:0006633">
    <property type="term" value="P:fatty acid biosynthetic process"/>
    <property type="evidence" value="ECO:0007669"/>
    <property type="project" value="InterPro"/>
</dbReference>
<name>A0A8J7LYN0_9BACT</name>
<reference evidence="4" key="1">
    <citation type="submission" date="2020-12" db="EMBL/GenBank/DDBJ databases">
        <title>Geomonas sp. Red875, isolated from river sediment.</title>
        <authorList>
            <person name="Xu Z."/>
            <person name="Zhang Z."/>
            <person name="Masuda Y."/>
            <person name="Itoh H."/>
            <person name="Senoo K."/>
        </authorList>
    </citation>
    <scope>NUCLEOTIDE SEQUENCE</scope>
    <source>
        <strain evidence="4">Red875</strain>
    </source>
</reference>
<organism evidence="4 5">
    <name type="scientific">Geomesophilobacter sediminis</name>
    <dbReference type="NCBI Taxonomy" id="2798584"/>
    <lineage>
        <taxon>Bacteria</taxon>
        <taxon>Pseudomonadati</taxon>
        <taxon>Thermodesulfobacteriota</taxon>
        <taxon>Desulfuromonadia</taxon>
        <taxon>Geobacterales</taxon>
        <taxon>Geobacteraceae</taxon>
        <taxon>Geomesophilobacter</taxon>
    </lineage>
</organism>
<sequence>MNYLFHLYLSGDDPEILVGNLAGDFVKGRIGDDFSPGLATGLRLHRRIDSFAQNHPCFVRSRNRLSPELGLYRGVVVDLCYDHFLSLNWSAFAADPLDRYLDRVRSIVEARKDTLPQRLQNLLPLIFDDFIPSYRTVSGIDHALKRLSHRIRQPNPLPAGGAELARHYDGLHRDFLAFLPEVGADARSFLAERIGSR</sequence>
<evidence type="ECO:0000256" key="1">
    <source>
        <dbReference type="ARBA" id="ARBA00022516"/>
    </source>
</evidence>
<dbReference type="PIRSF" id="PIRSF011489">
    <property type="entry name" value="DUF479"/>
    <property type="match status" value="1"/>
</dbReference>
<dbReference type="InterPro" id="IPR007431">
    <property type="entry name" value="ACP_PD"/>
</dbReference>
<keyword evidence="3" id="KW-0443">Lipid metabolism</keyword>
<dbReference type="GO" id="GO:0008770">
    <property type="term" value="F:[acyl-carrier-protein] phosphodiesterase activity"/>
    <property type="evidence" value="ECO:0007669"/>
    <property type="project" value="InterPro"/>
</dbReference>